<dbReference type="GO" id="GO:0005634">
    <property type="term" value="C:nucleus"/>
    <property type="evidence" value="ECO:0007669"/>
    <property type="project" value="UniProtKB-SubCell"/>
</dbReference>
<dbReference type="SMART" id="SM00248">
    <property type="entry name" value="ANK"/>
    <property type="match status" value="3"/>
</dbReference>
<reference evidence="15 16" key="1">
    <citation type="submission" date="2019-04" db="EMBL/GenBank/DDBJ databases">
        <authorList>
            <consortium name="Wellcome Sanger Institute Data Sharing"/>
        </authorList>
    </citation>
    <scope>NUCLEOTIDE SEQUENCE [LARGE SCALE GENOMIC DNA]</scope>
</reference>
<keyword evidence="8" id="KW-0131">Cell cycle</keyword>
<comment type="similarity">
    <text evidence="9">Belongs to the CDKN2 cyclin-dependent kinase inhibitor family.</text>
</comment>
<evidence type="ECO:0000256" key="5">
    <source>
        <dbReference type="ARBA" id="ARBA00022990"/>
    </source>
</evidence>
<dbReference type="PROSITE" id="PS50297">
    <property type="entry name" value="ANK_REP_REGION"/>
    <property type="match status" value="1"/>
</dbReference>
<evidence type="ECO:0000256" key="12">
    <source>
        <dbReference type="ARBA" id="ARBA00070050"/>
    </source>
</evidence>
<dbReference type="RefSeq" id="XP_018617054.2">
    <property type="nucleotide sequence ID" value="XM_018761538.2"/>
</dbReference>
<keyword evidence="6 14" id="KW-0040">ANK repeat</keyword>
<dbReference type="PANTHER" id="PTHR24201:SF7">
    <property type="entry name" value="CYCLIN-DEPENDENT KINASE 4 INHIBITOR D"/>
    <property type="match status" value="1"/>
</dbReference>
<reference evidence="15" key="2">
    <citation type="submission" date="2025-08" db="UniProtKB">
        <authorList>
            <consortium name="Ensembl"/>
        </authorList>
    </citation>
    <scope>IDENTIFICATION</scope>
</reference>
<dbReference type="InterPro" id="IPR002110">
    <property type="entry name" value="Ankyrin_rpt"/>
</dbReference>
<evidence type="ECO:0000256" key="8">
    <source>
        <dbReference type="ARBA" id="ARBA00023306"/>
    </source>
</evidence>
<dbReference type="GeneID" id="108939884"/>
<evidence type="ECO:0000256" key="14">
    <source>
        <dbReference type="PROSITE-ProRule" id="PRU00023"/>
    </source>
</evidence>
<dbReference type="Proteomes" id="UP000694397">
    <property type="component" value="Chromosome 20"/>
</dbReference>
<dbReference type="PANTHER" id="PTHR24201">
    <property type="entry name" value="ANK_REP_REGION DOMAIN-CONTAINING PROTEIN"/>
    <property type="match status" value="1"/>
</dbReference>
<dbReference type="AlphaFoldDB" id="A0A8C9RFL6"/>
<evidence type="ECO:0000313" key="16">
    <source>
        <dbReference type="Proteomes" id="UP000694397"/>
    </source>
</evidence>
<dbReference type="InterPro" id="IPR036770">
    <property type="entry name" value="Ankyrin_rpt-contain_sf"/>
</dbReference>
<sequence>MQVVANEERAGRYLSAAAATGDVRALRRLLEERRVHPDTANEFGKTALQVMMMGSTGVALLLLQHGANANVQDGQGVTPVHDAARTGFVHTLRALVDFGASVNVADCSGALPIHIALREGHWDVVEFLAPLSDLRHRDACGRSALDVAHSAGSGDMVALLEHHLKSS</sequence>
<dbReference type="OrthoDB" id="21416at2759"/>
<organism evidence="15 16">
    <name type="scientific">Scleropages formosus</name>
    <name type="common">Asian bonytongue</name>
    <name type="synonym">Osteoglossum formosum</name>
    <dbReference type="NCBI Taxonomy" id="113540"/>
    <lineage>
        <taxon>Eukaryota</taxon>
        <taxon>Metazoa</taxon>
        <taxon>Chordata</taxon>
        <taxon>Craniata</taxon>
        <taxon>Vertebrata</taxon>
        <taxon>Euteleostomi</taxon>
        <taxon>Actinopterygii</taxon>
        <taxon>Neopterygii</taxon>
        <taxon>Teleostei</taxon>
        <taxon>Osteoglossocephala</taxon>
        <taxon>Osteoglossomorpha</taxon>
        <taxon>Osteoglossiformes</taxon>
        <taxon>Osteoglossidae</taxon>
        <taxon>Scleropages</taxon>
    </lineage>
</organism>
<evidence type="ECO:0000256" key="2">
    <source>
        <dbReference type="ARBA" id="ARBA00004496"/>
    </source>
</evidence>
<evidence type="ECO:0000256" key="9">
    <source>
        <dbReference type="ARBA" id="ARBA00038438"/>
    </source>
</evidence>
<keyword evidence="16" id="KW-1185">Reference proteome</keyword>
<keyword evidence="3" id="KW-0963">Cytoplasm</keyword>
<comment type="subunit">
    <text evidence="11">Interacts with CDK6.</text>
</comment>
<dbReference type="Gene3D" id="1.25.40.20">
    <property type="entry name" value="Ankyrin repeat-containing domain"/>
    <property type="match status" value="1"/>
</dbReference>
<evidence type="ECO:0000256" key="6">
    <source>
        <dbReference type="ARBA" id="ARBA00023043"/>
    </source>
</evidence>
<comment type="subcellular location">
    <subcellularLocation>
        <location evidence="2">Cytoplasm</location>
    </subcellularLocation>
    <subcellularLocation>
        <location evidence="1">Nucleus</location>
    </subcellularLocation>
</comment>
<evidence type="ECO:0000313" key="15">
    <source>
        <dbReference type="Ensembl" id="ENSSFOP00015015662.2"/>
    </source>
</evidence>
<dbReference type="SUPFAM" id="SSF48403">
    <property type="entry name" value="Ankyrin repeat"/>
    <property type="match status" value="1"/>
</dbReference>
<keyword evidence="7" id="KW-0539">Nucleus</keyword>
<dbReference type="GeneTree" id="ENSGT00940000159801"/>
<evidence type="ECO:0000256" key="3">
    <source>
        <dbReference type="ARBA" id="ARBA00022490"/>
    </source>
</evidence>
<dbReference type="GO" id="GO:0019899">
    <property type="term" value="F:enzyme binding"/>
    <property type="evidence" value="ECO:0007669"/>
    <property type="project" value="UniProtKB-ARBA"/>
</dbReference>
<reference evidence="15" key="3">
    <citation type="submission" date="2025-09" db="UniProtKB">
        <authorList>
            <consortium name="Ensembl"/>
        </authorList>
    </citation>
    <scope>IDENTIFICATION</scope>
</reference>
<gene>
    <name evidence="15" type="primary">CDKN2D</name>
    <name evidence="15" type="synonym">cdkn2d</name>
</gene>
<evidence type="ECO:0000256" key="1">
    <source>
        <dbReference type="ARBA" id="ARBA00004123"/>
    </source>
</evidence>
<keyword evidence="5" id="KW-0007">Acetylation</keyword>
<proteinExistence type="inferred from homology"/>
<keyword evidence="4" id="KW-0677">Repeat</keyword>
<accession>A0A8C9RFL6</accession>
<dbReference type="PROSITE" id="PS50088">
    <property type="entry name" value="ANK_REPEAT"/>
    <property type="match status" value="1"/>
</dbReference>
<feature type="repeat" description="ANK" evidence="14">
    <location>
        <begin position="75"/>
        <end position="107"/>
    </location>
</feature>
<dbReference type="GO" id="GO:0005737">
    <property type="term" value="C:cytoplasm"/>
    <property type="evidence" value="ECO:0007669"/>
    <property type="project" value="UniProtKB-SubCell"/>
</dbReference>
<dbReference type="Ensembl" id="ENSSFOT00015015844.2">
    <property type="protein sequence ID" value="ENSSFOP00015015662.2"/>
    <property type="gene ID" value="ENSSFOG00015010093.2"/>
</dbReference>
<dbReference type="CTD" id="1032"/>
<name>A0A8C9RFL6_SCLFO</name>
<dbReference type="FunFam" id="1.25.40.20:FF:000169">
    <property type="entry name" value="Cyclin-dependent kinase 4 inhibitor D"/>
    <property type="match status" value="1"/>
</dbReference>
<evidence type="ECO:0000256" key="7">
    <source>
        <dbReference type="ARBA" id="ARBA00023242"/>
    </source>
</evidence>
<evidence type="ECO:0000256" key="13">
    <source>
        <dbReference type="ARBA" id="ARBA00082064"/>
    </source>
</evidence>
<comment type="function">
    <text evidence="10">Interacts strongly with CDK4 and CDK6 and inhibits them.</text>
</comment>
<protein>
    <recommendedName>
        <fullName evidence="12">Cyclin-dependent kinase 4 inhibitor D</fullName>
    </recommendedName>
    <alternativeName>
        <fullName evidence="13">p19-INK4d</fullName>
    </alternativeName>
</protein>
<evidence type="ECO:0000256" key="4">
    <source>
        <dbReference type="ARBA" id="ARBA00022737"/>
    </source>
</evidence>
<evidence type="ECO:0000256" key="11">
    <source>
        <dbReference type="ARBA" id="ARBA00065666"/>
    </source>
</evidence>
<dbReference type="GO" id="GO:1902807">
    <property type="term" value="P:negative regulation of cell cycle G1/S phase transition"/>
    <property type="evidence" value="ECO:0007669"/>
    <property type="project" value="UniProtKB-ARBA"/>
</dbReference>
<dbReference type="Pfam" id="PF12796">
    <property type="entry name" value="Ank_2"/>
    <property type="match status" value="1"/>
</dbReference>
<dbReference type="InterPro" id="IPR050776">
    <property type="entry name" value="Ank_Repeat/CDKN_Inhibitor"/>
</dbReference>
<dbReference type="KEGG" id="sfm:108939884"/>
<evidence type="ECO:0000256" key="10">
    <source>
        <dbReference type="ARBA" id="ARBA00056064"/>
    </source>
</evidence>